<dbReference type="GO" id="GO:0005085">
    <property type="term" value="F:guanyl-nucleotide exchange factor activity"/>
    <property type="evidence" value="ECO:0007669"/>
    <property type="project" value="InterPro"/>
</dbReference>
<keyword evidence="1" id="KW-0677">Repeat</keyword>
<proteinExistence type="predicted"/>
<gene>
    <name evidence="5" type="ORF">PPRIM_AZ9-3.1.T0450181</name>
</gene>
<dbReference type="Pfam" id="PF01369">
    <property type="entry name" value="Sec7"/>
    <property type="match status" value="1"/>
</dbReference>
<dbReference type="SMART" id="SM00222">
    <property type="entry name" value="Sec7"/>
    <property type="match status" value="1"/>
</dbReference>
<dbReference type="Pfam" id="PF12796">
    <property type="entry name" value="Ank_2"/>
    <property type="match status" value="1"/>
</dbReference>
<organism evidence="5 6">
    <name type="scientific">Paramecium primaurelia</name>
    <dbReference type="NCBI Taxonomy" id="5886"/>
    <lineage>
        <taxon>Eukaryota</taxon>
        <taxon>Sar</taxon>
        <taxon>Alveolata</taxon>
        <taxon>Ciliophora</taxon>
        <taxon>Intramacronucleata</taxon>
        <taxon>Oligohymenophorea</taxon>
        <taxon>Peniculida</taxon>
        <taxon>Parameciidae</taxon>
        <taxon>Paramecium</taxon>
    </lineage>
</organism>
<evidence type="ECO:0000313" key="6">
    <source>
        <dbReference type="Proteomes" id="UP000688137"/>
    </source>
</evidence>
<accession>A0A8S1LWL3</accession>
<dbReference type="InterPro" id="IPR000904">
    <property type="entry name" value="Sec7_dom"/>
</dbReference>
<keyword evidence="6" id="KW-1185">Reference proteome</keyword>
<protein>
    <recommendedName>
        <fullName evidence="4">SEC7 domain-containing protein</fullName>
    </recommendedName>
</protein>
<dbReference type="GO" id="GO:0004842">
    <property type="term" value="F:ubiquitin-protein transferase activity"/>
    <property type="evidence" value="ECO:0007669"/>
    <property type="project" value="TreeGrafter"/>
</dbReference>
<feature type="repeat" description="ANK" evidence="3">
    <location>
        <begin position="87"/>
        <end position="119"/>
    </location>
</feature>
<dbReference type="EMBL" id="CAJJDM010000045">
    <property type="protein sequence ID" value="CAD8070345.1"/>
    <property type="molecule type" value="Genomic_DNA"/>
</dbReference>
<name>A0A8S1LWL3_PARPR</name>
<reference evidence="5" key="1">
    <citation type="submission" date="2021-01" db="EMBL/GenBank/DDBJ databases">
        <authorList>
            <consortium name="Genoscope - CEA"/>
            <person name="William W."/>
        </authorList>
    </citation>
    <scope>NUCLEOTIDE SEQUENCE</scope>
</reference>
<evidence type="ECO:0000313" key="5">
    <source>
        <dbReference type="EMBL" id="CAD8070345.1"/>
    </source>
</evidence>
<comment type="caution">
    <text evidence="5">The sequence shown here is derived from an EMBL/GenBank/DDBJ whole genome shotgun (WGS) entry which is preliminary data.</text>
</comment>
<dbReference type="PANTHER" id="PTHR24171:SF8">
    <property type="entry name" value="BRCA1-ASSOCIATED RING DOMAIN PROTEIN 1"/>
    <property type="match status" value="1"/>
</dbReference>
<feature type="domain" description="SEC7" evidence="4">
    <location>
        <begin position="326"/>
        <end position="504"/>
    </location>
</feature>
<dbReference type="PROSITE" id="PS50088">
    <property type="entry name" value="ANK_REPEAT"/>
    <property type="match status" value="2"/>
</dbReference>
<evidence type="ECO:0000256" key="3">
    <source>
        <dbReference type="PROSITE-ProRule" id="PRU00023"/>
    </source>
</evidence>
<dbReference type="GO" id="GO:0032012">
    <property type="term" value="P:regulation of ARF protein signal transduction"/>
    <property type="evidence" value="ECO:0007669"/>
    <property type="project" value="InterPro"/>
</dbReference>
<dbReference type="PROSITE" id="PS50297">
    <property type="entry name" value="ANK_REP_REGION"/>
    <property type="match status" value="2"/>
</dbReference>
<feature type="repeat" description="ANK" evidence="3">
    <location>
        <begin position="120"/>
        <end position="152"/>
    </location>
</feature>
<dbReference type="PROSITE" id="PS50190">
    <property type="entry name" value="SEC7"/>
    <property type="match status" value="1"/>
</dbReference>
<dbReference type="Proteomes" id="UP000688137">
    <property type="component" value="Unassembled WGS sequence"/>
</dbReference>
<keyword evidence="2 3" id="KW-0040">ANK repeat</keyword>
<dbReference type="GO" id="GO:0085020">
    <property type="term" value="P:protein K6-linked ubiquitination"/>
    <property type="evidence" value="ECO:0007669"/>
    <property type="project" value="TreeGrafter"/>
</dbReference>
<evidence type="ECO:0000256" key="2">
    <source>
        <dbReference type="ARBA" id="ARBA00023043"/>
    </source>
</evidence>
<sequence>MGNTIQHKIRNPANCLGCMGQENEGFDLNELQIGLDNDKARGRITQQSTAYLTENEKNFFKAASGRNLGLIRFYLNNGININILDEDRTSPLHIACRYGSIQVVEELINNNANLDITDMAGWTPLHVAAFYQRAQVCQLLLKSGADFRTRNRDGNVPQDLVRDKMTAEIFKQSQDHLQLFSERQNKKYDPAQRQYEEYFQLLKLKRQKNNECNSFCEKVSQSKMISPNSTPKKLKLIEKENIGFQDVLSKSNISEQECKEIIDFNKEVGFKINKNLISPCNSIPRFFDEIISLNQLVLWQNASRERVTFIDQAKFITHDYSTENLAIDLFNYSCLMGISYMISTQIIRPTPQSIINWLFQNIEQKNKYQISKLLTKLNLQEQQMILKLFVDRVVNNQNLINSLHSVFNKLQVQNDPYILDIIVKEFSRRYYELNFNQKSQSFPFKSEDSLHMFCFAIVILDIESNKYDKENAIKSFFKNIQTINNGDNLNSKFISDIIEQLQQKSIVNLVDESINESLSSKLSTYNNPLSLIKQKQTHNINCKLYSISDAYLLTSDGYLKIFEKSNSQIKKINNEIHIRGKQNQQLLYVICKDEQTFIFKQKNMKFTLTNLNDTF</sequence>
<dbReference type="PANTHER" id="PTHR24171">
    <property type="entry name" value="ANKYRIN REPEAT DOMAIN-CONTAINING PROTEIN 39-RELATED"/>
    <property type="match status" value="1"/>
</dbReference>
<evidence type="ECO:0000256" key="1">
    <source>
        <dbReference type="ARBA" id="ARBA00022737"/>
    </source>
</evidence>
<evidence type="ECO:0000259" key="4">
    <source>
        <dbReference type="PROSITE" id="PS50190"/>
    </source>
</evidence>
<dbReference type="SMART" id="SM00248">
    <property type="entry name" value="ANK"/>
    <property type="match status" value="3"/>
</dbReference>
<dbReference type="AlphaFoldDB" id="A0A8S1LWL3"/>
<dbReference type="InterPro" id="IPR002110">
    <property type="entry name" value="Ankyrin_rpt"/>
</dbReference>